<name>A0ABY6ZXN9_9PSED</name>
<keyword evidence="2" id="KW-0812">Transmembrane</keyword>
<keyword evidence="2" id="KW-0472">Membrane</keyword>
<feature type="transmembrane region" description="Helical" evidence="2">
    <location>
        <begin position="164"/>
        <end position="183"/>
    </location>
</feature>
<feature type="transmembrane region" description="Helical" evidence="2">
    <location>
        <begin position="233"/>
        <end position="253"/>
    </location>
</feature>
<accession>A0ABY6ZXN9</accession>
<feature type="transmembrane region" description="Helical" evidence="2">
    <location>
        <begin position="204"/>
        <end position="227"/>
    </location>
</feature>
<dbReference type="EMBL" id="CP113432">
    <property type="protein sequence ID" value="WAI48639.1"/>
    <property type="molecule type" value="Genomic_DNA"/>
</dbReference>
<sequence length="255" mass="27287">MQDITSQNPYSPPQSNLGPSAAPGSVPSIAEALNRGYDFRIGDLLGEAWRLTKGTKGMIVSGFIVYMVIVQVISFVLGMALGLSYVASGTEAGMGMAVLQMVAGVFAAAVGYPFLAGINMLGIRRAADQPLSFNEMFGHFGLFVPLFITGLVMTLLIYLGLLILVLPGIYLSVAYILAIPLVVERKLSPWQALETSRKAITQHWFKVFGMFLALGVIVLVSAIPLGIGLVWTLPLAIIAIGVLYRTIFGVLPLPN</sequence>
<feature type="region of interest" description="Disordered" evidence="1">
    <location>
        <begin position="1"/>
        <end position="23"/>
    </location>
</feature>
<dbReference type="InterPro" id="IPR010380">
    <property type="entry name" value="DUF975"/>
</dbReference>
<dbReference type="RefSeq" id="WP_254470407.1">
    <property type="nucleotide sequence ID" value="NZ_CP113432.1"/>
</dbReference>
<dbReference type="PANTHER" id="PTHR40076:SF1">
    <property type="entry name" value="MEMBRANE PROTEIN"/>
    <property type="match status" value="1"/>
</dbReference>
<reference evidence="3" key="1">
    <citation type="submission" date="2022-11" db="EMBL/GenBank/DDBJ databases">
        <title>Pseudomonas triclosanedens sp. nov., a triclosan degrader isolated from activated sludge.</title>
        <authorList>
            <person name="Yin Y."/>
            <person name="Lu Z."/>
        </authorList>
    </citation>
    <scope>NUCLEOTIDE SEQUENCE</scope>
    <source>
        <strain evidence="3">ZM23</strain>
    </source>
</reference>
<keyword evidence="2" id="KW-1133">Transmembrane helix</keyword>
<feature type="transmembrane region" description="Helical" evidence="2">
    <location>
        <begin position="63"/>
        <end position="86"/>
    </location>
</feature>
<feature type="transmembrane region" description="Helical" evidence="2">
    <location>
        <begin position="136"/>
        <end position="158"/>
    </location>
</feature>
<feature type="transmembrane region" description="Helical" evidence="2">
    <location>
        <begin position="92"/>
        <end position="115"/>
    </location>
</feature>
<organism evidence="3 4">
    <name type="scientific">Pseudomonas triclosanedens</name>
    <dbReference type="NCBI Taxonomy" id="2961893"/>
    <lineage>
        <taxon>Bacteria</taxon>
        <taxon>Pseudomonadati</taxon>
        <taxon>Pseudomonadota</taxon>
        <taxon>Gammaproteobacteria</taxon>
        <taxon>Pseudomonadales</taxon>
        <taxon>Pseudomonadaceae</taxon>
        <taxon>Pseudomonas</taxon>
    </lineage>
</organism>
<evidence type="ECO:0000256" key="2">
    <source>
        <dbReference type="SAM" id="Phobius"/>
    </source>
</evidence>
<gene>
    <name evidence="3" type="ORF">OU419_23205</name>
</gene>
<evidence type="ECO:0000313" key="3">
    <source>
        <dbReference type="EMBL" id="WAI48639.1"/>
    </source>
</evidence>
<feature type="compositionally biased region" description="Polar residues" evidence="1">
    <location>
        <begin position="1"/>
        <end position="18"/>
    </location>
</feature>
<evidence type="ECO:0000256" key="1">
    <source>
        <dbReference type="SAM" id="MobiDB-lite"/>
    </source>
</evidence>
<keyword evidence="4" id="KW-1185">Reference proteome</keyword>
<dbReference type="Proteomes" id="UP001163624">
    <property type="component" value="Chromosome"/>
</dbReference>
<dbReference type="PANTHER" id="PTHR40076">
    <property type="entry name" value="MEMBRANE PROTEIN-RELATED"/>
    <property type="match status" value="1"/>
</dbReference>
<evidence type="ECO:0000313" key="4">
    <source>
        <dbReference type="Proteomes" id="UP001163624"/>
    </source>
</evidence>
<proteinExistence type="predicted"/>
<protein>
    <submittedName>
        <fullName evidence="3">DUF975 family protein</fullName>
    </submittedName>
</protein>